<evidence type="ECO:0000256" key="2">
    <source>
        <dbReference type="SAM" id="SignalP"/>
    </source>
</evidence>
<feature type="chain" id="PRO_5046006670" evidence="2">
    <location>
        <begin position="28"/>
        <end position="164"/>
    </location>
</feature>
<reference evidence="4" key="1">
    <citation type="journal article" date="2019" name="Int. J. Syst. Evol. Microbiol.">
        <title>The Global Catalogue of Microorganisms (GCM) 10K type strain sequencing project: providing services to taxonomists for standard genome sequencing and annotation.</title>
        <authorList>
            <consortium name="The Broad Institute Genomics Platform"/>
            <consortium name="The Broad Institute Genome Sequencing Center for Infectious Disease"/>
            <person name="Wu L."/>
            <person name="Ma J."/>
        </authorList>
    </citation>
    <scope>NUCLEOTIDE SEQUENCE [LARGE SCALE GENOMIC DNA]</scope>
    <source>
        <strain evidence="4">JCM 12125</strain>
    </source>
</reference>
<evidence type="ECO:0000313" key="3">
    <source>
        <dbReference type="EMBL" id="MFC5343289.1"/>
    </source>
</evidence>
<dbReference type="Proteomes" id="UP001596152">
    <property type="component" value="Unassembled WGS sequence"/>
</dbReference>
<comment type="caution">
    <text evidence="3">The sequence shown here is derived from an EMBL/GenBank/DDBJ whole genome shotgun (WGS) entry which is preliminary data.</text>
</comment>
<dbReference type="EMBL" id="JBHSLF010000011">
    <property type="protein sequence ID" value="MFC5343289.1"/>
    <property type="molecule type" value="Genomic_DNA"/>
</dbReference>
<keyword evidence="2" id="KW-0732">Signal</keyword>
<evidence type="ECO:0000256" key="1">
    <source>
        <dbReference type="SAM" id="Phobius"/>
    </source>
</evidence>
<feature type="signal peptide" evidence="2">
    <location>
        <begin position="1"/>
        <end position="27"/>
    </location>
</feature>
<accession>A0ABW0FPE5</accession>
<keyword evidence="1" id="KW-0472">Membrane</keyword>
<dbReference type="NCBIfam" id="NF033207">
    <property type="entry name" value="midcut_by_XrtH"/>
    <property type="match status" value="1"/>
</dbReference>
<keyword evidence="4" id="KW-1185">Reference proteome</keyword>
<dbReference type="RefSeq" id="WP_374038900.1">
    <property type="nucleotide sequence ID" value="NZ_CP169082.1"/>
</dbReference>
<protein>
    <submittedName>
        <fullName evidence="3">Midcut-by-XrtH protein</fullName>
    </submittedName>
</protein>
<organism evidence="3 4">
    <name type="scientific">Brevundimonas staleyi</name>
    <dbReference type="NCBI Taxonomy" id="74326"/>
    <lineage>
        <taxon>Bacteria</taxon>
        <taxon>Pseudomonadati</taxon>
        <taxon>Pseudomonadota</taxon>
        <taxon>Alphaproteobacteria</taxon>
        <taxon>Caulobacterales</taxon>
        <taxon>Caulobacteraceae</taxon>
        <taxon>Brevundimonas</taxon>
    </lineage>
</organism>
<dbReference type="Gene3D" id="2.60.40.10">
    <property type="entry name" value="Immunoglobulins"/>
    <property type="match status" value="1"/>
</dbReference>
<gene>
    <name evidence="3" type="ORF">ACFPIE_05135</name>
</gene>
<sequence length="164" mass="16154">MQRSTMRHAGAAVLTTATLASAGAASAADVTVTFTSAAPAAVPLSPEMMLVLGLAMAIGAVVVMRKRGMGNGLAYGMAAMIGLATLGTANNARAVESFTLTGPSPQVFTIVDNGGSTTLTNGTGGAVTITSISADSPYIAVGGNCYGDPLAPGDSCTVFLARPI</sequence>
<proteinExistence type="predicted"/>
<dbReference type="InterPro" id="IPR013783">
    <property type="entry name" value="Ig-like_fold"/>
</dbReference>
<name>A0ABW0FPE5_9CAUL</name>
<keyword evidence="1" id="KW-0812">Transmembrane</keyword>
<keyword evidence="1" id="KW-1133">Transmembrane helix</keyword>
<evidence type="ECO:0000313" key="4">
    <source>
        <dbReference type="Proteomes" id="UP001596152"/>
    </source>
</evidence>
<feature type="transmembrane region" description="Helical" evidence="1">
    <location>
        <begin position="43"/>
        <end position="63"/>
    </location>
</feature>